<protein>
    <recommendedName>
        <fullName evidence="4">DUF898 domain-containing protein</fullName>
    </recommendedName>
</protein>
<evidence type="ECO:0000313" key="3">
    <source>
        <dbReference type="Proteomes" id="UP000195985"/>
    </source>
</evidence>
<proteinExistence type="predicted"/>
<keyword evidence="3" id="KW-1185">Reference proteome</keyword>
<evidence type="ECO:0000256" key="1">
    <source>
        <dbReference type="SAM" id="Phobius"/>
    </source>
</evidence>
<keyword evidence="1" id="KW-0812">Transmembrane</keyword>
<feature type="transmembrane region" description="Helical" evidence="1">
    <location>
        <begin position="12"/>
        <end position="35"/>
    </location>
</feature>
<keyword evidence="1" id="KW-0472">Membrane</keyword>
<dbReference type="AlphaFoldDB" id="A0A1W1IEL9"/>
<dbReference type="Proteomes" id="UP000195985">
    <property type="component" value="Unassembled WGS sequence"/>
</dbReference>
<evidence type="ECO:0008006" key="4">
    <source>
        <dbReference type="Google" id="ProtNLM"/>
    </source>
</evidence>
<accession>A0A1W1IEL9</accession>
<keyword evidence="1" id="KW-1133">Transmembrane helix</keyword>
<organism evidence="2 3">
    <name type="scientific">Trichococcus pasteurii</name>
    <dbReference type="NCBI Taxonomy" id="43064"/>
    <lineage>
        <taxon>Bacteria</taxon>
        <taxon>Bacillati</taxon>
        <taxon>Bacillota</taxon>
        <taxon>Bacilli</taxon>
        <taxon>Lactobacillales</taxon>
        <taxon>Carnobacteriaceae</taxon>
        <taxon>Trichococcus</taxon>
    </lineage>
</organism>
<dbReference type="OrthoDB" id="637345at2"/>
<reference evidence="3" key="1">
    <citation type="submission" date="2016-04" db="EMBL/GenBank/DDBJ databases">
        <authorList>
            <person name="Strepis N."/>
        </authorList>
    </citation>
    <scope>NUCLEOTIDE SEQUENCE [LARGE SCALE GENOMIC DNA]</scope>
</reference>
<feature type="transmembrane region" description="Helical" evidence="1">
    <location>
        <begin position="62"/>
        <end position="84"/>
    </location>
</feature>
<sequence>MILISPERYFEYFGIILVSFLAGFFTFGLAAPWAFCYRERWVAKHTYIEGRQLHFIGKTFDLWLSLLKWTLFSILTLGLYSFVVPIRFQQWRIKNTYVYGYWDEYYPMQ</sequence>
<name>A0A1W1IEL9_9LACT</name>
<dbReference type="EMBL" id="FWEY01000002">
    <property type="protein sequence ID" value="SLM51457.1"/>
    <property type="molecule type" value="Genomic_DNA"/>
</dbReference>
<evidence type="ECO:0000313" key="2">
    <source>
        <dbReference type="EMBL" id="SLM51457.1"/>
    </source>
</evidence>
<gene>
    <name evidence="2" type="ORF">TPAS_1133</name>
</gene>